<evidence type="ECO:0000256" key="3">
    <source>
        <dbReference type="SAM" id="MobiDB-lite"/>
    </source>
</evidence>
<sequence length="586" mass="62160">MGAPSRTTPATARTCECGGTIPYYFGDCSNIDVELSDAVHEESVPRRRSRDDLHDGHYARSRAASPADDLSKSRAMAAGASVNLDLSKLTVSQTGISASQYGLPGALIVVVDPLNRTNDIDRSNNVAVLLGKTFAFSKAEKKEVTALIKGSFQSDQIATRLKAMQRCNEQAFAATGDDPKAAARDSLLSNVLQLIRDMRRDLTALVVRAHGSAARLQHNNSMAFLAAAEEVLKTALEGDPKSRAFVMQILSFKMKSYLLDRKHGGHKGPKEGMGGAFGEMGGPHGGIGEMFVGMGGSQDGMSGMFGGMGGPKGRMGDMSGGMGGSQGGMSGMFGRMGGPQGGMGGMFGGKGGPQGEMSTSGVRRGPEGSGGNMRPTDGTVSSQPPNFDNSRPPQNILPFESGALRTSLSPMTANSVTNNSGNNAVFSASSNGVQSWGEQSDGSFICKDGTRIDMIKIKCDGFTDCRDKSDEASCTRRFKRDASIEDMNSMEDHNSTEDLNSVEETNSTENDNDDWAIGNSIDDFASDEDISHALTRLIGSAGDDKETAAAQDEFLTLLQDIMRKNVASKPGFNNNIENSVQQNERR</sequence>
<feature type="region of interest" description="Disordered" evidence="3">
    <location>
        <begin position="40"/>
        <end position="72"/>
    </location>
</feature>
<accession>A0A6A0GSM3</accession>
<evidence type="ECO:0000313" key="4">
    <source>
        <dbReference type="EMBL" id="KAA0186834.1"/>
    </source>
</evidence>
<dbReference type="Gene3D" id="4.10.400.10">
    <property type="entry name" value="Low-density Lipoprotein Receptor"/>
    <property type="match status" value="1"/>
</dbReference>
<organism evidence="4">
    <name type="scientific">Hyalella azteca</name>
    <name type="common">Amphipod</name>
    <dbReference type="NCBI Taxonomy" id="294128"/>
    <lineage>
        <taxon>Eukaryota</taxon>
        <taxon>Metazoa</taxon>
        <taxon>Ecdysozoa</taxon>
        <taxon>Arthropoda</taxon>
        <taxon>Crustacea</taxon>
        <taxon>Multicrustacea</taxon>
        <taxon>Malacostraca</taxon>
        <taxon>Eumalacostraca</taxon>
        <taxon>Peracarida</taxon>
        <taxon>Amphipoda</taxon>
        <taxon>Senticaudata</taxon>
        <taxon>Talitrida</taxon>
        <taxon>Talitroidea</taxon>
        <taxon>Hyalellidae</taxon>
        <taxon>Hyalella</taxon>
    </lineage>
</organism>
<evidence type="ECO:0000256" key="2">
    <source>
        <dbReference type="PROSITE-ProRule" id="PRU00124"/>
    </source>
</evidence>
<dbReference type="EMBL" id="JQDR03015345">
    <property type="protein sequence ID" value="KAA0186834.1"/>
    <property type="molecule type" value="Genomic_DNA"/>
</dbReference>
<dbReference type="PROSITE" id="PS50068">
    <property type="entry name" value="LDLRA_2"/>
    <property type="match status" value="1"/>
</dbReference>
<feature type="region of interest" description="Disordered" evidence="3">
    <location>
        <begin position="485"/>
        <end position="520"/>
    </location>
</feature>
<gene>
    <name evidence="4" type="ORF">HAZT_HAZT010910</name>
</gene>
<feature type="disulfide bond" evidence="2">
    <location>
        <begin position="459"/>
        <end position="474"/>
    </location>
</feature>
<protein>
    <submittedName>
        <fullName evidence="4">Uncharacterized protein</fullName>
    </submittedName>
</protein>
<comment type="caution">
    <text evidence="4">The sequence shown here is derived from an EMBL/GenBank/DDBJ whole genome shotgun (WGS) entry which is preliminary data.</text>
</comment>
<dbReference type="SMART" id="SM00192">
    <property type="entry name" value="LDLa"/>
    <property type="match status" value="1"/>
</dbReference>
<feature type="compositionally biased region" description="Polar residues" evidence="3">
    <location>
        <begin position="497"/>
        <end position="509"/>
    </location>
</feature>
<feature type="compositionally biased region" description="Polar residues" evidence="3">
    <location>
        <begin position="571"/>
        <end position="586"/>
    </location>
</feature>
<dbReference type="CDD" id="cd00112">
    <property type="entry name" value="LDLa"/>
    <property type="match status" value="1"/>
</dbReference>
<feature type="compositionally biased region" description="Basic and acidic residues" evidence="3">
    <location>
        <begin position="40"/>
        <end position="58"/>
    </location>
</feature>
<dbReference type="InterPro" id="IPR036055">
    <property type="entry name" value="LDL_receptor-like_sf"/>
</dbReference>
<reference evidence="4" key="1">
    <citation type="submission" date="2014-08" db="EMBL/GenBank/DDBJ databases">
        <authorList>
            <person name="Murali S."/>
            <person name="Richards S."/>
            <person name="Bandaranaike D."/>
            <person name="Bellair M."/>
            <person name="Blankenburg K."/>
            <person name="Chao H."/>
            <person name="Dinh H."/>
            <person name="Doddapaneni H."/>
            <person name="Dugan-Rocha S."/>
            <person name="Elkadiri S."/>
            <person name="Gnanaolivu R."/>
            <person name="Hughes D."/>
            <person name="Lee S."/>
            <person name="Li M."/>
            <person name="Ming W."/>
            <person name="Munidasa M."/>
            <person name="Muniz J."/>
            <person name="Nguyen L."/>
            <person name="Osuji N."/>
            <person name="Pu L.-L."/>
            <person name="Puazo M."/>
            <person name="Skinner E."/>
            <person name="Qu C."/>
            <person name="Quiroz J."/>
            <person name="Raj R."/>
            <person name="Weissenberger G."/>
            <person name="Xin Y."/>
            <person name="Zou X."/>
            <person name="Han Y."/>
            <person name="Worley K."/>
            <person name="Muzny D."/>
            <person name="Gibbs R."/>
        </authorList>
    </citation>
    <scope>NUCLEOTIDE SEQUENCE</scope>
    <source>
        <strain evidence="4">HAZT.00-mixed</strain>
        <tissue evidence="4">Whole organism</tissue>
    </source>
</reference>
<feature type="region of interest" description="Disordered" evidence="3">
    <location>
        <begin position="566"/>
        <end position="586"/>
    </location>
</feature>
<feature type="compositionally biased region" description="Polar residues" evidence="3">
    <location>
        <begin position="378"/>
        <end position="393"/>
    </location>
</feature>
<name>A0A6A0GSM3_HYAAZ</name>
<proteinExistence type="predicted"/>
<dbReference type="SUPFAM" id="SSF57424">
    <property type="entry name" value="LDL receptor-like module"/>
    <property type="match status" value="1"/>
</dbReference>
<evidence type="ECO:0000256" key="1">
    <source>
        <dbReference type="ARBA" id="ARBA00023157"/>
    </source>
</evidence>
<keyword evidence="1 2" id="KW-1015">Disulfide bond</keyword>
<dbReference type="InterPro" id="IPR002172">
    <property type="entry name" value="LDrepeatLR_classA_rpt"/>
</dbReference>
<reference evidence="4" key="3">
    <citation type="submission" date="2019-06" db="EMBL/GenBank/DDBJ databases">
        <authorList>
            <person name="Poynton C."/>
            <person name="Hasenbein S."/>
            <person name="Benoit J.B."/>
            <person name="Sepulveda M.S."/>
            <person name="Poelchau M.F."/>
            <person name="Murali S.C."/>
            <person name="Chen S."/>
            <person name="Glastad K.M."/>
            <person name="Werren J.H."/>
            <person name="Vineis J.H."/>
            <person name="Bowen J.L."/>
            <person name="Friedrich M."/>
            <person name="Jones J."/>
            <person name="Robertson H.M."/>
            <person name="Feyereisen R."/>
            <person name="Mechler-Hickson A."/>
            <person name="Mathers N."/>
            <person name="Lee C.E."/>
            <person name="Colbourne J.K."/>
            <person name="Biales A."/>
            <person name="Johnston J.S."/>
            <person name="Wellborn G.A."/>
            <person name="Rosendale A.J."/>
            <person name="Cridge A.G."/>
            <person name="Munoz-Torres M.C."/>
            <person name="Bain P.A."/>
            <person name="Manny A.R."/>
            <person name="Major K.M."/>
            <person name="Lambert F.N."/>
            <person name="Vulpe C.D."/>
            <person name="Tuck P."/>
            <person name="Blalock B.J."/>
            <person name="Lin Y.-Y."/>
            <person name="Smith M.E."/>
            <person name="Ochoa-Acuna H."/>
            <person name="Chen M.-J.M."/>
            <person name="Childers C.P."/>
            <person name="Qu J."/>
            <person name="Dugan S."/>
            <person name="Lee S.L."/>
            <person name="Chao H."/>
            <person name="Dinh H."/>
            <person name="Han Y."/>
            <person name="Doddapaneni H."/>
            <person name="Worley K.C."/>
            <person name="Muzny D.M."/>
            <person name="Gibbs R.A."/>
            <person name="Richards S."/>
        </authorList>
    </citation>
    <scope>NUCLEOTIDE SEQUENCE</scope>
    <source>
        <strain evidence="4">HAZT.00-mixed</strain>
        <tissue evidence="4">Whole organism</tissue>
    </source>
</reference>
<dbReference type="Proteomes" id="UP000711488">
    <property type="component" value="Unassembled WGS sequence"/>
</dbReference>
<feature type="region of interest" description="Disordered" evidence="3">
    <location>
        <begin position="351"/>
        <end position="393"/>
    </location>
</feature>
<dbReference type="AlphaFoldDB" id="A0A6A0GSM3"/>
<reference evidence="4" key="2">
    <citation type="journal article" date="2018" name="Environ. Sci. Technol.">
        <title>The Toxicogenome of Hyalella azteca: A Model for Sediment Ecotoxicology and Evolutionary Toxicology.</title>
        <authorList>
            <person name="Poynton H.C."/>
            <person name="Hasenbein S."/>
            <person name="Benoit J.B."/>
            <person name="Sepulveda M.S."/>
            <person name="Poelchau M.F."/>
            <person name="Hughes D.S.T."/>
            <person name="Murali S.C."/>
            <person name="Chen S."/>
            <person name="Glastad K.M."/>
            <person name="Goodisman M.A.D."/>
            <person name="Werren J.H."/>
            <person name="Vineis J.H."/>
            <person name="Bowen J.L."/>
            <person name="Friedrich M."/>
            <person name="Jones J."/>
            <person name="Robertson H.M."/>
            <person name="Feyereisen R."/>
            <person name="Mechler-Hickson A."/>
            <person name="Mathers N."/>
            <person name="Lee C.E."/>
            <person name="Colbourne J.K."/>
            <person name="Biales A."/>
            <person name="Johnston J.S."/>
            <person name="Wellborn G.A."/>
            <person name="Rosendale A.J."/>
            <person name="Cridge A.G."/>
            <person name="Munoz-Torres M.C."/>
            <person name="Bain P.A."/>
            <person name="Manny A.R."/>
            <person name="Major K.M."/>
            <person name="Lambert F.N."/>
            <person name="Vulpe C.D."/>
            <person name="Tuck P."/>
            <person name="Blalock B.J."/>
            <person name="Lin Y.Y."/>
            <person name="Smith M.E."/>
            <person name="Ochoa-Acuna H."/>
            <person name="Chen M.M."/>
            <person name="Childers C.P."/>
            <person name="Qu J."/>
            <person name="Dugan S."/>
            <person name="Lee S.L."/>
            <person name="Chao H."/>
            <person name="Dinh H."/>
            <person name="Han Y."/>
            <person name="Doddapaneni H."/>
            <person name="Worley K.C."/>
            <person name="Muzny D.M."/>
            <person name="Gibbs R.A."/>
            <person name="Richards S."/>
        </authorList>
    </citation>
    <scope>NUCLEOTIDE SEQUENCE</scope>
    <source>
        <strain evidence="4">HAZT.00-mixed</strain>
        <tissue evidence="4">Whole organism</tissue>
    </source>
</reference>
<comment type="caution">
    <text evidence="2">Lacks conserved residue(s) required for the propagation of feature annotation.</text>
</comment>